<reference evidence="10 11" key="1">
    <citation type="journal article" date="2019" name="Int. J. Syst. Evol. Microbiol.">
        <title>The Global Catalogue of Microorganisms (GCM) 10K type strain sequencing project: providing services to taxonomists for standard genome sequencing and annotation.</title>
        <authorList>
            <consortium name="The Broad Institute Genomics Platform"/>
            <consortium name="The Broad Institute Genome Sequencing Center for Infectious Disease"/>
            <person name="Wu L."/>
            <person name="Ma J."/>
        </authorList>
    </citation>
    <scope>NUCLEOTIDE SEQUENCE [LARGE SCALE GENOMIC DNA]</scope>
    <source>
        <strain evidence="10 11">JCM 13316</strain>
    </source>
</reference>
<feature type="transmembrane region" description="Helical" evidence="7">
    <location>
        <begin position="38"/>
        <end position="59"/>
    </location>
</feature>
<dbReference type="RefSeq" id="WP_152227730.1">
    <property type="nucleotide sequence ID" value="NZ_BAAALV010000001.1"/>
</dbReference>
<feature type="transmembrane region" description="Helical" evidence="7">
    <location>
        <begin position="95"/>
        <end position="118"/>
    </location>
</feature>
<dbReference type="InterPro" id="IPR035906">
    <property type="entry name" value="MetI-like_sf"/>
</dbReference>
<evidence type="ECO:0000256" key="1">
    <source>
        <dbReference type="ARBA" id="ARBA00004651"/>
    </source>
</evidence>
<keyword evidence="2 7" id="KW-0813">Transport</keyword>
<dbReference type="PROSITE" id="PS50928">
    <property type="entry name" value="ABC_TM1"/>
    <property type="match status" value="1"/>
</dbReference>
<evidence type="ECO:0000313" key="10">
    <source>
        <dbReference type="EMBL" id="GAA1903128.1"/>
    </source>
</evidence>
<dbReference type="EMBL" id="BAAALV010000001">
    <property type="protein sequence ID" value="GAA1903128.1"/>
    <property type="molecule type" value="Genomic_DNA"/>
</dbReference>
<proteinExistence type="inferred from homology"/>
<name>A0ABN2NW19_9MICC</name>
<dbReference type="Pfam" id="PF00528">
    <property type="entry name" value="BPD_transp_1"/>
    <property type="match status" value="1"/>
</dbReference>
<feature type="transmembrane region" description="Helical" evidence="7">
    <location>
        <begin position="151"/>
        <end position="167"/>
    </location>
</feature>
<dbReference type="Proteomes" id="UP001500784">
    <property type="component" value="Unassembled WGS sequence"/>
</dbReference>
<comment type="subcellular location">
    <subcellularLocation>
        <location evidence="1 7">Cell membrane</location>
        <topology evidence="1 7">Multi-pass membrane protein</topology>
    </subcellularLocation>
</comment>
<accession>A0ABN2NW19</accession>
<comment type="similarity">
    <text evidence="7">Belongs to the binding-protein-dependent transport system permease family.</text>
</comment>
<feature type="domain" description="ABC transmembrane type-1" evidence="9">
    <location>
        <begin position="83"/>
        <end position="273"/>
    </location>
</feature>
<dbReference type="Gene3D" id="1.10.3720.10">
    <property type="entry name" value="MetI-like"/>
    <property type="match status" value="1"/>
</dbReference>
<evidence type="ECO:0000313" key="11">
    <source>
        <dbReference type="Proteomes" id="UP001500784"/>
    </source>
</evidence>
<evidence type="ECO:0000256" key="5">
    <source>
        <dbReference type="ARBA" id="ARBA00022989"/>
    </source>
</evidence>
<sequence>MSGIVQDPPAAPAAGAPAETRGTAGIDPGRLSGLGSHLAAPLLLGAAALLLWQGAVWVLQIEPFIVPGPLAIAEAFAGNLANVLGAAVVTGVNAAVGLVTGALLGVAAAVAAAAVPALDRLAAPLVVALSVIPIVALAPVLYTMFGADQQATRQIVAGIAVFIPVYVNSLRGFRQVKPVHRDLMRSYAAGKWQITRSVTLPSAVPYMFTGLRIASSLAVVSALIAEYFGGPVGGLGKSVTSAASSSNYTLAWAYVLGAVLLGLLFYAVTAALEKYFSRHSGGS</sequence>
<evidence type="ECO:0000259" key="9">
    <source>
        <dbReference type="PROSITE" id="PS50928"/>
    </source>
</evidence>
<evidence type="ECO:0000256" key="3">
    <source>
        <dbReference type="ARBA" id="ARBA00022475"/>
    </source>
</evidence>
<gene>
    <name evidence="10" type="ORF">GCM10009688_03840</name>
</gene>
<evidence type="ECO:0000256" key="7">
    <source>
        <dbReference type="RuleBase" id="RU363032"/>
    </source>
</evidence>
<feature type="transmembrane region" description="Helical" evidence="7">
    <location>
        <begin position="71"/>
        <end position="89"/>
    </location>
</feature>
<evidence type="ECO:0000256" key="4">
    <source>
        <dbReference type="ARBA" id="ARBA00022692"/>
    </source>
</evidence>
<dbReference type="InterPro" id="IPR000515">
    <property type="entry name" value="MetI-like"/>
</dbReference>
<keyword evidence="11" id="KW-1185">Reference proteome</keyword>
<evidence type="ECO:0000256" key="8">
    <source>
        <dbReference type="SAM" id="MobiDB-lite"/>
    </source>
</evidence>
<organism evidence="10 11">
    <name type="scientific">Arthrobacter gandavensis</name>
    <dbReference type="NCBI Taxonomy" id="169960"/>
    <lineage>
        <taxon>Bacteria</taxon>
        <taxon>Bacillati</taxon>
        <taxon>Actinomycetota</taxon>
        <taxon>Actinomycetes</taxon>
        <taxon>Micrococcales</taxon>
        <taxon>Micrococcaceae</taxon>
        <taxon>Arthrobacter</taxon>
    </lineage>
</organism>
<keyword evidence="3" id="KW-1003">Cell membrane</keyword>
<dbReference type="PANTHER" id="PTHR30151">
    <property type="entry name" value="ALKANE SULFONATE ABC TRANSPORTER-RELATED, MEMBRANE SUBUNIT"/>
    <property type="match status" value="1"/>
</dbReference>
<comment type="caution">
    <text evidence="10">The sequence shown here is derived from an EMBL/GenBank/DDBJ whole genome shotgun (WGS) entry which is preliminary data.</text>
</comment>
<feature type="transmembrane region" description="Helical" evidence="7">
    <location>
        <begin position="206"/>
        <end position="229"/>
    </location>
</feature>
<dbReference type="SUPFAM" id="SSF161098">
    <property type="entry name" value="MetI-like"/>
    <property type="match status" value="1"/>
</dbReference>
<feature type="transmembrane region" description="Helical" evidence="7">
    <location>
        <begin position="125"/>
        <end position="145"/>
    </location>
</feature>
<keyword evidence="4 7" id="KW-0812">Transmembrane</keyword>
<evidence type="ECO:0000256" key="6">
    <source>
        <dbReference type="ARBA" id="ARBA00023136"/>
    </source>
</evidence>
<feature type="region of interest" description="Disordered" evidence="8">
    <location>
        <begin position="1"/>
        <end position="22"/>
    </location>
</feature>
<protein>
    <recommendedName>
        <fullName evidence="9">ABC transmembrane type-1 domain-containing protein</fullName>
    </recommendedName>
</protein>
<dbReference type="PANTHER" id="PTHR30151:SF41">
    <property type="entry name" value="ABC TRANSPORTER PERMEASE PROTEIN"/>
    <property type="match status" value="1"/>
</dbReference>
<keyword evidence="6 7" id="KW-0472">Membrane</keyword>
<dbReference type="CDD" id="cd06261">
    <property type="entry name" value="TM_PBP2"/>
    <property type="match status" value="1"/>
</dbReference>
<feature type="transmembrane region" description="Helical" evidence="7">
    <location>
        <begin position="249"/>
        <end position="272"/>
    </location>
</feature>
<keyword evidence="5 7" id="KW-1133">Transmembrane helix</keyword>
<evidence type="ECO:0000256" key="2">
    <source>
        <dbReference type="ARBA" id="ARBA00022448"/>
    </source>
</evidence>